<feature type="compositionally biased region" description="Low complexity" evidence="15">
    <location>
        <begin position="528"/>
        <end position="537"/>
    </location>
</feature>
<evidence type="ECO:0000256" key="13">
    <source>
        <dbReference type="PROSITE-ProRule" id="PRU00175"/>
    </source>
</evidence>
<feature type="compositionally biased region" description="Polar residues" evidence="15">
    <location>
        <begin position="692"/>
        <end position="701"/>
    </location>
</feature>
<dbReference type="KEGG" id="aplc:110984081"/>
<dbReference type="InterPro" id="IPR018957">
    <property type="entry name" value="Znf_C3HC4_RING-type"/>
</dbReference>
<dbReference type="GeneID" id="110984081"/>
<keyword evidence="9 13" id="KW-0863">Zinc-finger</keyword>
<evidence type="ECO:0000259" key="16">
    <source>
        <dbReference type="PROSITE" id="PS50002"/>
    </source>
</evidence>
<feature type="compositionally biased region" description="Polar residues" evidence="15">
    <location>
        <begin position="954"/>
        <end position="974"/>
    </location>
</feature>
<feature type="compositionally biased region" description="Low complexity" evidence="15">
    <location>
        <begin position="256"/>
        <end position="267"/>
    </location>
</feature>
<dbReference type="PRINTS" id="PR00452">
    <property type="entry name" value="SH3DOMAIN"/>
</dbReference>
<dbReference type="SUPFAM" id="SSF57850">
    <property type="entry name" value="RING/U-box"/>
    <property type="match status" value="1"/>
</dbReference>
<dbReference type="OrthoDB" id="2163411at2759"/>
<dbReference type="SMART" id="SM00326">
    <property type="entry name" value="SH3"/>
    <property type="match status" value="4"/>
</dbReference>
<feature type="domain" description="SH3" evidence="16">
    <location>
        <begin position="448"/>
        <end position="509"/>
    </location>
</feature>
<keyword evidence="8" id="KW-0677">Repeat</keyword>
<dbReference type="UniPathway" id="UPA00143"/>
<dbReference type="AlphaFoldDB" id="A0A8B7Z475"/>
<feature type="compositionally biased region" description="Polar residues" evidence="15">
    <location>
        <begin position="405"/>
        <end position="427"/>
    </location>
</feature>
<evidence type="ECO:0000313" key="19">
    <source>
        <dbReference type="RefSeq" id="XP_022099585.1"/>
    </source>
</evidence>
<feature type="compositionally biased region" description="Polar residues" evidence="15">
    <location>
        <begin position="662"/>
        <end position="676"/>
    </location>
</feature>
<evidence type="ECO:0000256" key="11">
    <source>
        <dbReference type="ARBA" id="ARBA00022833"/>
    </source>
</evidence>
<feature type="compositionally biased region" description="Polar residues" evidence="15">
    <location>
        <begin position="895"/>
        <end position="913"/>
    </location>
</feature>
<dbReference type="Pfam" id="PF00018">
    <property type="entry name" value="SH3_1"/>
    <property type="match status" value="3"/>
</dbReference>
<feature type="region of interest" description="Disordered" evidence="15">
    <location>
        <begin position="79"/>
        <end position="114"/>
    </location>
</feature>
<dbReference type="PANTHER" id="PTHR14167:SF51">
    <property type="entry name" value="RING-TYPE E3 UBIQUITIN TRANSFERASE"/>
    <property type="match status" value="1"/>
</dbReference>
<evidence type="ECO:0000256" key="14">
    <source>
        <dbReference type="PROSITE-ProRule" id="PRU00192"/>
    </source>
</evidence>
<dbReference type="SUPFAM" id="SSF50044">
    <property type="entry name" value="SH3-domain"/>
    <property type="match status" value="4"/>
</dbReference>
<dbReference type="PROSITE" id="PS50089">
    <property type="entry name" value="ZF_RING_2"/>
    <property type="match status" value="1"/>
</dbReference>
<dbReference type="GO" id="GO:0032436">
    <property type="term" value="P:positive regulation of proteasomal ubiquitin-dependent protein catabolic process"/>
    <property type="evidence" value="ECO:0007669"/>
    <property type="project" value="TreeGrafter"/>
</dbReference>
<feature type="region of interest" description="Disordered" evidence="15">
    <location>
        <begin position="394"/>
        <end position="427"/>
    </location>
</feature>
<evidence type="ECO:0000259" key="17">
    <source>
        <dbReference type="PROSITE" id="PS50089"/>
    </source>
</evidence>
<dbReference type="InterPro" id="IPR017907">
    <property type="entry name" value="Znf_RING_CS"/>
</dbReference>
<dbReference type="GO" id="GO:0016567">
    <property type="term" value="P:protein ubiquitination"/>
    <property type="evidence" value="ECO:0007669"/>
    <property type="project" value="UniProtKB-UniPathway"/>
</dbReference>
<reference evidence="19 20" key="1">
    <citation type="submission" date="2025-04" db="UniProtKB">
        <authorList>
            <consortium name="RefSeq"/>
        </authorList>
    </citation>
    <scope>IDENTIFICATION</scope>
</reference>
<dbReference type="CDD" id="cd16750">
    <property type="entry name" value="RING-HC_SH3RF3"/>
    <property type="match status" value="1"/>
</dbReference>
<dbReference type="InterPro" id="IPR013083">
    <property type="entry name" value="Znf_RING/FYVE/PHD"/>
</dbReference>
<evidence type="ECO:0000313" key="20">
    <source>
        <dbReference type="RefSeq" id="XP_022099586.1"/>
    </source>
</evidence>
<dbReference type="InterPro" id="IPR001841">
    <property type="entry name" value="Znf_RING"/>
</dbReference>
<dbReference type="PROSITE" id="PS50002">
    <property type="entry name" value="SH3"/>
    <property type="match status" value="4"/>
</dbReference>
<dbReference type="CDD" id="cd11785">
    <property type="entry name" value="SH3_SH3RF_C"/>
    <property type="match status" value="1"/>
</dbReference>
<dbReference type="GO" id="GO:0046330">
    <property type="term" value="P:positive regulation of JNK cascade"/>
    <property type="evidence" value="ECO:0007669"/>
    <property type="project" value="TreeGrafter"/>
</dbReference>
<dbReference type="InterPro" id="IPR028502">
    <property type="entry name" value="SH3RF3_RING-HC_Zfn"/>
</dbReference>
<gene>
    <name evidence="19 20" type="primary">LOC110984081</name>
</gene>
<evidence type="ECO:0000256" key="6">
    <source>
        <dbReference type="ARBA" id="ARBA00022679"/>
    </source>
</evidence>
<name>A0A8B7Z475_ACAPL</name>
<feature type="compositionally biased region" description="Polar residues" evidence="15">
    <location>
        <begin position="294"/>
        <end position="306"/>
    </location>
</feature>
<keyword evidence="5 14" id="KW-0728">SH3 domain</keyword>
<feature type="region of interest" description="Disordered" evidence="15">
    <location>
        <begin position="252"/>
        <end position="342"/>
    </location>
</feature>
<dbReference type="CTD" id="57630"/>
<feature type="compositionally biased region" description="Basic residues" evidence="15">
    <location>
        <begin position="1011"/>
        <end position="1021"/>
    </location>
</feature>
<feature type="compositionally biased region" description="Low complexity" evidence="15">
    <location>
        <begin position="914"/>
        <end position="946"/>
    </location>
</feature>
<evidence type="ECO:0000313" key="18">
    <source>
        <dbReference type="Proteomes" id="UP000694845"/>
    </source>
</evidence>
<keyword evidence="18" id="KW-1185">Reference proteome</keyword>
<evidence type="ECO:0000256" key="7">
    <source>
        <dbReference type="ARBA" id="ARBA00022723"/>
    </source>
</evidence>
<comment type="similarity">
    <text evidence="3">Belongs to the SH3RF family.</text>
</comment>
<dbReference type="Gene3D" id="2.30.30.40">
    <property type="entry name" value="SH3 Domains"/>
    <property type="match status" value="4"/>
</dbReference>
<dbReference type="Pfam" id="PF00097">
    <property type="entry name" value="zf-C3HC4"/>
    <property type="match status" value="1"/>
</dbReference>
<dbReference type="GO" id="GO:0008270">
    <property type="term" value="F:zinc ion binding"/>
    <property type="evidence" value="ECO:0007669"/>
    <property type="project" value="UniProtKB-KW"/>
</dbReference>
<feature type="compositionally biased region" description="Polar residues" evidence="15">
    <location>
        <begin position="94"/>
        <end position="114"/>
    </location>
</feature>
<dbReference type="EC" id="2.3.2.27" evidence="4"/>
<feature type="compositionally biased region" description="Polar residues" evidence="15">
    <location>
        <begin position="273"/>
        <end position="284"/>
    </location>
</feature>
<feature type="domain" description="SH3" evidence="16">
    <location>
        <begin position="181"/>
        <end position="243"/>
    </location>
</feature>
<keyword evidence="10" id="KW-0833">Ubl conjugation pathway</keyword>
<dbReference type="InterPro" id="IPR001452">
    <property type="entry name" value="SH3_domain"/>
</dbReference>
<evidence type="ECO:0000256" key="2">
    <source>
        <dbReference type="ARBA" id="ARBA00004906"/>
    </source>
</evidence>
<evidence type="ECO:0000256" key="4">
    <source>
        <dbReference type="ARBA" id="ARBA00012483"/>
    </source>
</evidence>
<evidence type="ECO:0000256" key="5">
    <source>
        <dbReference type="ARBA" id="ARBA00022443"/>
    </source>
</evidence>
<protein>
    <recommendedName>
        <fullName evidence="4">RING-type E3 ubiquitin transferase</fullName>
        <ecNumber evidence="4">2.3.2.27</ecNumber>
    </recommendedName>
</protein>
<feature type="compositionally biased region" description="Low complexity" evidence="15">
    <location>
        <begin position="560"/>
        <end position="571"/>
    </location>
</feature>
<feature type="compositionally biased region" description="Polar residues" evidence="15">
    <location>
        <begin position="713"/>
        <end position="729"/>
    </location>
</feature>
<comment type="catalytic activity">
    <reaction evidence="1">
        <text>S-ubiquitinyl-[E2 ubiquitin-conjugating enzyme]-L-cysteine + [acceptor protein]-L-lysine = [E2 ubiquitin-conjugating enzyme]-L-cysteine + N(6)-ubiquitinyl-[acceptor protein]-L-lysine.</text>
        <dbReference type="EC" id="2.3.2.27"/>
    </reaction>
</comment>
<feature type="domain" description="SH3" evidence="16">
    <location>
        <begin position="1100"/>
        <end position="1159"/>
    </location>
</feature>
<keyword evidence="12" id="KW-0832">Ubl conjugation</keyword>
<evidence type="ECO:0000256" key="8">
    <source>
        <dbReference type="ARBA" id="ARBA00022737"/>
    </source>
</evidence>
<organism evidence="18 19">
    <name type="scientific">Acanthaster planci</name>
    <name type="common">Crown-of-thorns starfish</name>
    <dbReference type="NCBI Taxonomy" id="133434"/>
    <lineage>
        <taxon>Eukaryota</taxon>
        <taxon>Metazoa</taxon>
        <taxon>Echinodermata</taxon>
        <taxon>Eleutherozoa</taxon>
        <taxon>Asterozoa</taxon>
        <taxon>Asteroidea</taxon>
        <taxon>Valvatacea</taxon>
        <taxon>Valvatida</taxon>
        <taxon>Acanthasteridae</taxon>
        <taxon>Acanthaster</taxon>
    </lineage>
</organism>
<dbReference type="RefSeq" id="XP_022099585.1">
    <property type="nucleotide sequence ID" value="XM_022243893.1"/>
</dbReference>
<sequence length="1159" mass="121122">MDEQTIFNLLECSVCLEPLDVTSRVLPCQHTFCMRCLQQIINTRNELKCPECRELVPCRTVTDLPTNILLVRLLDGLRRPGKAPGSPPPRTGNAGISCTGETLTSGRSTSSKTSIQNQPCAMALYKYDAQEHGDLSFNKSDIILLHKKIDDNWYQGVVMGAGDQIGFFPASYVQVLTPLPPDPPQCKALYDFEVNEEEEKDCLTFNKDEVLNVIRRVDENWVEGKKGDKIGIFPLSFVELNGTAKALVDAHAGLDSSSGPPHQSQGSGDAGSSPDQAGSSQEGGSKNKAKRHSFTSLLGLSGSAQSKSKDPQPSTTTSASTSTSSAAASGSGSNSNRHSMEISSPVLVRSSNPTAANLIDSKATSVSQQAAAGTAAASTSAGTTAAAGEASAAVSARKKPAPLTGISQVPASSTRGPNSPSVAASPTVTQAGNAEFRFVGEAPASPKPKVEVYIAMYSFKPTKADELELKKGDFYTVTEKCKDGWFKGMSVKTGDLGVFPGNYMQAYRHERPARKATTTAADSRPLQATPAATSSASQGIRPRLPSDAASRAAPSTAQRAPPSEAPGSPSPMQGMRPRVLSDAASRMAAQRTAAAAAAAATTDASMTSPPVSQSTATTQTTGSRPVASASRPAGQMAQSMPPAQPAQMERRAMSQIPDGQKTVAQLQSERAAQQLQFRPPPPNYPVRPGLSSVGQARATSTHSDRNVRGSPPTVGTQTAATLAKTSIGQAQLGPAGTLQLPMPQSQGVQTRHTGISSAPISVRPRASSGQAAVGSPPTHNGLIQRGRSPSSPQPGALDNTATTDGGSAVSRPRGSPVLGQGSPRGASTGANLPQSTPPQVEVHLSSSSAKGKRHSAQLPAVEGQAKQQQQALKPRRHSESDNDPVRSRRTVQAKAATSQQHPPQSNAQMQPVASGSGQPYSQPQHQQPSKPSLSNSLAATTAASSSPPQPHQSKQTVVMPSSMQPPHSKPSSPSIYRVSDTMSFAPPPNATAPDCVAPSLAGPGKTDKKEKKDRKVSKKRAQGSPEEGAPVPLARGSSLPDGQEALPTEHCPNPSLTLSTSPAGAQGEGSGEETSQGAEGVSDGATAVERRDKPPKTTPLVRERYRVTVPYPPNTDAELELKVGDTVFVHNKREDGWFKGTQQRTGKTGLFPGSFVESY</sequence>
<feature type="compositionally biased region" description="Basic and acidic residues" evidence="15">
    <location>
        <begin position="877"/>
        <end position="886"/>
    </location>
</feature>
<dbReference type="InterPro" id="IPR050384">
    <property type="entry name" value="Endophilin_SH3RF"/>
</dbReference>
<dbReference type="CDD" id="cd11783">
    <property type="entry name" value="SH3_SH3RF_3"/>
    <property type="match status" value="1"/>
</dbReference>
<feature type="compositionally biased region" description="Polar residues" evidence="15">
    <location>
        <begin position="828"/>
        <end position="849"/>
    </location>
</feature>
<feature type="compositionally biased region" description="Low complexity" evidence="15">
    <location>
        <begin position="582"/>
        <end position="623"/>
    </location>
</feature>
<keyword evidence="7" id="KW-0479">Metal-binding</keyword>
<dbReference type="Pfam" id="PF14604">
    <property type="entry name" value="SH3_9"/>
    <property type="match status" value="1"/>
</dbReference>
<proteinExistence type="inferred from homology"/>
<feature type="compositionally biased region" description="Low complexity" evidence="15">
    <location>
        <begin position="314"/>
        <end position="336"/>
    </location>
</feature>
<feature type="region of interest" description="Disordered" evidence="15">
    <location>
        <begin position="511"/>
        <end position="1116"/>
    </location>
</feature>
<evidence type="ECO:0000256" key="3">
    <source>
        <dbReference type="ARBA" id="ARBA00008649"/>
    </source>
</evidence>
<dbReference type="InterPro" id="IPR036028">
    <property type="entry name" value="SH3-like_dom_sf"/>
</dbReference>
<keyword evidence="6" id="KW-0808">Transferase</keyword>
<comment type="pathway">
    <text evidence="2">Protein modification; protein ubiquitination.</text>
</comment>
<feature type="domain" description="RING-type" evidence="17">
    <location>
        <begin position="12"/>
        <end position="53"/>
    </location>
</feature>
<evidence type="ECO:0000256" key="12">
    <source>
        <dbReference type="ARBA" id="ARBA00022843"/>
    </source>
</evidence>
<evidence type="ECO:0000256" key="10">
    <source>
        <dbReference type="ARBA" id="ARBA00022786"/>
    </source>
</evidence>
<feature type="domain" description="SH3" evidence="16">
    <location>
        <begin position="116"/>
        <end position="178"/>
    </location>
</feature>
<dbReference type="CDD" id="cd11787">
    <property type="entry name" value="SH3_SH3RF_2"/>
    <property type="match status" value="1"/>
</dbReference>
<dbReference type="FunFam" id="3.30.40.10:FF:000077">
    <property type="entry name" value="E3 ubiquitin-protein ligase SH3RF1 isoform X1"/>
    <property type="match status" value="1"/>
</dbReference>
<evidence type="ECO:0000256" key="1">
    <source>
        <dbReference type="ARBA" id="ARBA00000900"/>
    </source>
</evidence>
<dbReference type="SMART" id="SM00184">
    <property type="entry name" value="RING"/>
    <property type="match status" value="1"/>
</dbReference>
<dbReference type="Proteomes" id="UP000694845">
    <property type="component" value="Unplaced"/>
</dbReference>
<feature type="compositionally biased region" description="Polar residues" evidence="15">
    <location>
        <begin position="742"/>
        <end position="759"/>
    </location>
</feature>
<keyword evidence="11" id="KW-0862">Zinc</keyword>
<dbReference type="PANTHER" id="PTHR14167">
    <property type="entry name" value="SH3 DOMAIN-CONTAINING"/>
    <property type="match status" value="1"/>
</dbReference>
<dbReference type="PROSITE" id="PS00518">
    <property type="entry name" value="ZF_RING_1"/>
    <property type="match status" value="1"/>
</dbReference>
<feature type="compositionally biased region" description="Basic and acidic residues" evidence="15">
    <location>
        <begin position="1088"/>
        <end position="1106"/>
    </location>
</feature>
<dbReference type="RefSeq" id="XP_022099586.1">
    <property type="nucleotide sequence ID" value="XM_022243894.1"/>
</dbReference>
<dbReference type="Gene3D" id="3.30.40.10">
    <property type="entry name" value="Zinc/RING finger domain, C3HC4 (zinc finger)"/>
    <property type="match status" value="1"/>
</dbReference>
<dbReference type="GO" id="GO:0061630">
    <property type="term" value="F:ubiquitin protein ligase activity"/>
    <property type="evidence" value="ECO:0007669"/>
    <property type="project" value="UniProtKB-EC"/>
</dbReference>
<dbReference type="InterPro" id="IPR035816">
    <property type="entry name" value="SH3RF1/SH3RF3_SH3_4"/>
</dbReference>
<evidence type="ECO:0000256" key="15">
    <source>
        <dbReference type="SAM" id="MobiDB-lite"/>
    </source>
</evidence>
<evidence type="ECO:0000256" key="9">
    <source>
        <dbReference type="ARBA" id="ARBA00022771"/>
    </source>
</evidence>
<accession>A0A8B7Z475</accession>
<dbReference type="OMA" id="QHNHRKS"/>